<accession>A0ABX8SJQ8</accession>
<dbReference type="InterPro" id="IPR053860">
    <property type="entry name" value="DUF6932"/>
</dbReference>
<evidence type="ECO:0000313" key="1">
    <source>
        <dbReference type="EMBL" id="QXT62890.1"/>
    </source>
</evidence>
<proteinExistence type="predicted"/>
<dbReference type="EMBL" id="CP079216">
    <property type="protein sequence ID" value="QXT62890.1"/>
    <property type="molecule type" value="Genomic_DNA"/>
</dbReference>
<keyword evidence="2" id="KW-1185">Reference proteome</keyword>
<sequence length="132" mass="14931">MQLTDTLRSNVGRVPAAWLSGSFLTDKPVPGDLDSVYVVDTADLQASMLDPLKQRFVTVVAQSSVKKLLNIKVDSYILEWDPTDGPGPTSSPDYYSYRGYWDDLWVRQRDSDPRVDSVPRRGYVEVILDGYR</sequence>
<reference evidence="1 2" key="1">
    <citation type="submission" date="2021-07" db="EMBL/GenBank/DDBJ databases">
        <title>complete genome sequencing of Tessaracoccus sp.J1M15.</title>
        <authorList>
            <person name="Bae J.-W."/>
            <person name="Kim D.-y."/>
        </authorList>
    </citation>
    <scope>NUCLEOTIDE SEQUENCE [LARGE SCALE GENOMIC DNA]</scope>
    <source>
        <strain evidence="1 2">J1M15</strain>
    </source>
</reference>
<evidence type="ECO:0000313" key="2">
    <source>
        <dbReference type="Proteomes" id="UP000824504"/>
    </source>
</evidence>
<protein>
    <recommendedName>
        <fullName evidence="3">Nucleotidyltransferase domain-containing protein</fullName>
    </recommendedName>
</protein>
<name>A0ABX8SJQ8_9ACTN</name>
<gene>
    <name evidence="1" type="ORF">KDB89_14375</name>
</gene>
<dbReference type="Pfam" id="PF22014">
    <property type="entry name" value="DUF6932"/>
    <property type="match status" value="1"/>
</dbReference>
<evidence type="ECO:0008006" key="3">
    <source>
        <dbReference type="Google" id="ProtNLM"/>
    </source>
</evidence>
<dbReference type="Proteomes" id="UP000824504">
    <property type="component" value="Chromosome"/>
</dbReference>
<organism evidence="1 2">
    <name type="scientific">Tessaracoccus palaemonis</name>
    <dbReference type="NCBI Taxonomy" id="2829499"/>
    <lineage>
        <taxon>Bacteria</taxon>
        <taxon>Bacillati</taxon>
        <taxon>Actinomycetota</taxon>
        <taxon>Actinomycetes</taxon>
        <taxon>Propionibacteriales</taxon>
        <taxon>Propionibacteriaceae</taxon>
        <taxon>Tessaracoccus</taxon>
    </lineage>
</organism>